<organism evidence="1 2">
    <name type="scientific">Melghirimyces thermohalophilus</name>
    <dbReference type="NCBI Taxonomy" id="1236220"/>
    <lineage>
        <taxon>Bacteria</taxon>
        <taxon>Bacillati</taxon>
        <taxon>Bacillota</taxon>
        <taxon>Bacilli</taxon>
        <taxon>Bacillales</taxon>
        <taxon>Thermoactinomycetaceae</taxon>
        <taxon>Melghirimyces</taxon>
    </lineage>
</organism>
<accession>A0A1G6J121</accession>
<dbReference type="EMBL" id="FMZA01000003">
    <property type="protein sequence ID" value="SDC12514.1"/>
    <property type="molecule type" value="Genomic_DNA"/>
</dbReference>
<reference evidence="1 2" key="1">
    <citation type="submission" date="2016-10" db="EMBL/GenBank/DDBJ databases">
        <authorList>
            <person name="de Groot N.N."/>
        </authorList>
    </citation>
    <scope>NUCLEOTIDE SEQUENCE [LARGE SCALE GENOMIC DNA]</scope>
    <source>
        <strain evidence="1 2">DSM 45514</strain>
    </source>
</reference>
<evidence type="ECO:0000313" key="2">
    <source>
        <dbReference type="Proteomes" id="UP000199387"/>
    </source>
</evidence>
<dbReference type="AlphaFoldDB" id="A0A1G6J121"/>
<evidence type="ECO:0000313" key="1">
    <source>
        <dbReference type="EMBL" id="SDC12514.1"/>
    </source>
</evidence>
<protein>
    <submittedName>
        <fullName evidence="1">Uncharacterized protein</fullName>
    </submittedName>
</protein>
<keyword evidence="2" id="KW-1185">Reference proteome</keyword>
<proteinExistence type="predicted"/>
<name>A0A1G6J121_9BACL</name>
<sequence>MLVPGWTLAKVLIELKYIYYYQWLCYTVQVPGGAVTRSPCRGLFRPFGVATLARIIDCLGDGLGHGGFEIRR</sequence>
<dbReference type="Proteomes" id="UP000199387">
    <property type="component" value="Unassembled WGS sequence"/>
</dbReference>
<dbReference type="STRING" id="1236220.SAMN04488112_103137"/>
<gene>
    <name evidence="1" type="ORF">SAMN04488112_103137</name>
</gene>